<feature type="repeat" description="ANK" evidence="2">
    <location>
        <begin position="180"/>
        <end position="213"/>
    </location>
</feature>
<feature type="compositionally biased region" description="Gly residues" evidence="5">
    <location>
        <begin position="1712"/>
        <end position="1736"/>
    </location>
</feature>
<gene>
    <name evidence="7" type="ORF">OC842_003915</name>
</gene>
<evidence type="ECO:0000256" key="1">
    <source>
        <dbReference type="ARBA" id="ARBA00022737"/>
    </source>
</evidence>
<dbReference type="InterPro" id="IPR011333">
    <property type="entry name" value="SKP1/BTB/POZ_sf"/>
</dbReference>
<accession>A0AAN6JJR3</accession>
<feature type="compositionally biased region" description="Pro residues" evidence="5">
    <location>
        <begin position="1482"/>
        <end position="1492"/>
    </location>
</feature>
<proteinExistence type="predicted"/>
<dbReference type="Pfam" id="PF12796">
    <property type="entry name" value="Ank_2"/>
    <property type="match status" value="1"/>
</dbReference>
<evidence type="ECO:0000313" key="8">
    <source>
        <dbReference type="Proteomes" id="UP001176521"/>
    </source>
</evidence>
<evidence type="ECO:0000259" key="6">
    <source>
        <dbReference type="PROSITE" id="PS50097"/>
    </source>
</evidence>
<dbReference type="InterPro" id="IPR000408">
    <property type="entry name" value="Reg_chr_condens"/>
</dbReference>
<dbReference type="InterPro" id="IPR036770">
    <property type="entry name" value="Ankyrin_rpt-contain_sf"/>
</dbReference>
<feature type="compositionally biased region" description="Low complexity" evidence="5">
    <location>
        <begin position="1321"/>
        <end position="1340"/>
    </location>
</feature>
<keyword evidence="4" id="KW-0175">Coiled coil</keyword>
<dbReference type="PROSITE" id="PS50097">
    <property type="entry name" value="BTB"/>
    <property type="match status" value="1"/>
</dbReference>
<reference evidence="7" key="1">
    <citation type="journal article" date="2023" name="PhytoFront">
        <title>Draft Genome Resources of Seven Strains of Tilletia horrida, Causal Agent of Kernel Smut of Rice.</title>
        <authorList>
            <person name="Khanal S."/>
            <person name="Antony Babu S."/>
            <person name="Zhou X.G."/>
        </authorList>
    </citation>
    <scope>NUCLEOTIDE SEQUENCE</scope>
    <source>
        <strain evidence="7">TX3</strain>
    </source>
</reference>
<feature type="compositionally biased region" description="Low complexity" evidence="5">
    <location>
        <begin position="48"/>
        <end position="75"/>
    </location>
</feature>
<dbReference type="Proteomes" id="UP001176521">
    <property type="component" value="Unassembled WGS sequence"/>
</dbReference>
<dbReference type="SUPFAM" id="SSF50985">
    <property type="entry name" value="RCC1/BLIP-II"/>
    <property type="match status" value="1"/>
</dbReference>
<dbReference type="InterPro" id="IPR009091">
    <property type="entry name" value="RCC1/BLIP-II"/>
</dbReference>
<evidence type="ECO:0000313" key="7">
    <source>
        <dbReference type="EMBL" id="KAK0530499.1"/>
    </source>
</evidence>
<feature type="compositionally biased region" description="Low complexity" evidence="5">
    <location>
        <begin position="1462"/>
        <end position="1481"/>
    </location>
</feature>
<feature type="repeat" description="RCC1" evidence="3">
    <location>
        <begin position="462"/>
        <end position="515"/>
    </location>
</feature>
<dbReference type="PANTHER" id="PTHR22872">
    <property type="entry name" value="BTK-BINDING PROTEIN-RELATED"/>
    <property type="match status" value="1"/>
</dbReference>
<keyword evidence="8" id="KW-1185">Reference proteome</keyword>
<dbReference type="InterPro" id="IPR002110">
    <property type="entry name" value="Ankyrin_rpt"/>
</dbReference>
<comment type="caution">
    <text evidence="7">The sequence shown here is derived from an EMBL/GenBank/DDBJ whole genome shotgun (WGS) entry which is preliminary data.</text>
</comment>
<keyword evidence="2" id="KW-0040">ANK repeat</keyword>
<dbReference type="PROSITE" id="PS50088">
    <property type="entry name" value="ANK_REPEAT"/>
    <property type="match status" value="1"/>
</dbReference>
<feature type="region of interest" description="Disordered" evidence="5">
    <location>
        <begin position="745"/>
        <end position="770"/>
    </location>
</feature>
<dbReference type="InterPro" id="IPR051625">
    <property type="entry name" value="Signaling_Regulatory_Domain"/>
</dbReference>
<feature type="coiled-coil region" evidence="4">
    <location>
        <begin position="1549"/>
        <end position="1576"/>
    </location>
</feature>
<keyword evidence="1" id="KW-0677">Repeat</keyword>
<dbReference type="Gene3D" id="2.130.10.30">
    <property type="entry name" value="Regulator of chromosome condensation 1/beta-lactamase-inhibitor protein II"/>
    <property type="match status" value="2"/>
</dbReference>
<feature type="region of interest" description="Disordered" evidence="5">
    <location>
        <begin position="1251"/>
        <end position="1525"/>
    </location>
</feature>
<dbReference type="PROSITE" id="PS50297">
    <property type="entry name" value="ANK_REP_REGION"/>
    <property type="match status" value="1"/>
</dbReference>
<feature type="region of interest" description="Disordered" evidence="5">
    <location>
        <begin position="1579"/>
        <end position="1749"/>
    </location>
</feature>
<feature type="compositionally biased region" description="Basic and acidic residues" evidence="5">
    <location>
        <begin position="1579"/>
        <end position="1589"/>
    </location>
</feature>
<feature type="domain" description="BTB" evidence="6">
    <location>
        <begin position="807"/>
        <end position="886"/>
    </location>
</feature>
<dbReference type="InterPro" id="IPR000210">
    <property type="entry name" value="BTB/POZ_dom"/>
</dbReference>
<dbReference type="Pfam" id="PF13540">
    <property type="entry name" value="RCC1_2"/>
    <property type="match status" value="1"/>
</dbReference>
<feature type="compositionally biased region" description="Low complexity" evidence="5">
    <location>
        <begin position="1591"/>
        <end position="1606"/>
    </location>
</feature>
<dbReference type="SMART" id="SM00248">
    <property type="entry name" value="ANK"/>
    <property type="match status" value="2"/>
</dbReference>
<name>A0AAN6JJR3_9BASI</name>
<organism evidence="7 8">
    <name type="scientific">Tilletia horrida</name>
    <dbReference type="NCBI Taxonomy" id="155126"/>
    <lineage>
        <taxon>Eukaryota</taxon>
        <taxon>Fungi</taxon>
        <taxon>Dikarya</taxon>
        <taxon>Basidiomycota</taxon>
        <taxon>Ustilaginomycotina</taxon>
        <taxon>Exobasidiomycetes</taxon>
        <taxon>Tilletiales</taxon>
        <taxon>Tilletiaceae</taxon>
        <taxon>Tilletia</taxon>
    </lineage>
</organism>
<feature type="compositionally biased region" description="Low complexity" evidence="5">
    <location>
        <begin position="1673"/>
        <end position="1701"/>
    </location>
</feature>
<feature type="compositionally biased region" description="Polar residues" evidence="5">
    <location>
        <begin position="1391"/>
        <end position="1401"/>
    </location>
</feature>
<feature type="compositionally biased region" description="Low complexity" evidence="5">
    <location>
        <begin position="1349"/>
        <end position="1361"/>
    </location>
</feature>
<feature type="region of interest" description="Disordered" evidence="5">
    <location>
        <begin position="48"/>
        <end position="136"/>
    </location>
</feature>
<dbReference type="EMBL" id="JAPDMQ010000213">
    <property type="protein sequence ID" value="KAK0530499.1"/>
    <property type="molecule type" value="Genomic_DNA"/>
</dbReference>
<evidence type="ECO:0000256" key="3">
    <source>
        <dbReference type="PROSITE-ProRule" id="PRU00235"/>
    </source>
</evidence>
<dbReference type="SUPFAM" id="SSF48403">
    <property type="entry name" value="Ankyrin repeat"/>
    <property type="match status" value="1"/>
</dbReference>
<feature type="compositionally biased region" description="Acidic residues" evidence="5">
    <location>
        <begin position="750"/>
        <end position="763"/>
    </location>
</feature>
<dbReference type="PANTHER" id="PTHR22872:SF2">
    <property type="entry name" value="INHIBITOR OF BRUTON TYROSINE KINASE"/>
    <property type="match status" value="1"/>
</dbReference>
<protein>
    <recommendedName>
        <fullName evidence="6">BTB domain-containing protein</fullName>
    </recommendedName>
</protein>
<feature type="repeat" description="RCC1" evidence="3">
    <location>
        <begin position="311"/>
        <end position="360"/>
    </location>
</feature>
<feature type="compositionally biased region" description="Polar residues" evidence="5">
    <location>
        <begin position="1739"/>
        <end position="1749"/>
    </location>
</feature>
<feature type="repeat" description="RCC1" evidence="3">
    <location>
        <begin position="240"/>
        <end position="308"/>
    </location>
</feature>
<evidence type="ECO:0000256" key="4">
    <source>
        <dbReference type="SAM" id="Coils"/>
    </source>
</evidence>
<evidence type="ECO:0000256" key="2">
    <source>
        <dbReference type="PROSITE-ProRule" id="PRU00023"/>
    </source>
</evidence>
<dbReference type="SUPFAM" id="SSF54695">
    <property type="entry name" value="POZ domain"/>
    <property type="match status" value="2"/>
</dbReference>
<dbReference type="CDD" id="cd18186">
    <property type="entry name" value="BTB_POZ_ZBTB_KLHL-like"/>
    <property type="match status" value="2"/>
</dbReference>
<dbReference type="PROSITE" id="PS50012">
    <property type="entry name" value="RCC1_3"/>
    <property type="match status" value="3"/>
</dbReference>
<feature type="region of interest" description="Disordered" evidence="5">
    <location>
        <begin position="1171"/>
        <end position="1209"/>
    </location>
</feature>
<sequence>MAPITVPSLLECWESRDLARFRVVLKGGKLEPDNKAAAAAASGVGGVHAAAGQQQQQQQQQGSSSFSAGASHGASTNAVPGSGTAGGGGLSGSLSTSAGGGGGGGPSSYARSPPGGHSFSWGKSDGIIGPAPPAEVNRRDEFGRTALHLVCASTDGIAIDFLHALLSHPSLNVNLQDFESGYTALHRALYAGNLPTVLTLLRKADTDLRIKDFEGLTPFDLYNSTISGTNPKWTPEVGGSELFTWGVNRNFTLGLGDGDDRSLPRLVALNKVYDEYALANLEPGARYDRLRIRDVAMSKLHTVVLTTERSGNVWICGFGGYSRLGRANQSQTCLEPLKDFHDCAASVAVAQDHTIIVTTNGDVYTFGQNRFTQLGYVLEKGQGLVGSTTGGVGRGGGAPTATFVGTSAGPQLGGSLGTGSGQNQPAELDLQVSPRKVAGVLKKEFVKGAAASKIHSAVFTADALYTWGTNTGQLGYDRTATPVQVYPRKVTSITAAQQIKQIAATEFATACLLETEDVIVLHNDGQFRLQFPPTLTARLTAANEVFTPRKAQRNIRVAKITSSGTTFAALSDMGDLFTFSLDHPSEYVKSGGNNVKPAVTTIWSVRRKFTAVRDVAIGGEGSIILSTESGHVYVRERRVGGEKGAVTGKSKTSTGSGGSGKSAFKFQQIPYLQRVVKVATNESGGWAAIKADAPLRDIKVRGRSIEEDLQSLLPHLKVRDVSRHGFEEEREIAVDVIEAERLAASASAAGEDDEDSSGDESDGEDHVSHRHARVGKLLAEAIRRWELADGSQRDAYGPNNLVPPFGCDMFVIADGRYIPAHRIVFAVRVPTLREALADPSSAAARRLPADAVQVRQVSDTVATLTLPKCSFATAIFLLHYLYTNDLPAVWTTSIGLQVAPQYHASKVSLPSIQSEMLELVQVLGLPDSVRVCLVSPNPRTPPSTLRKDMEMLFNTQVAINVTASPLRDTELLLSDRTVPCHSVILRRSPFYSDFFRPQWTSKRFEKGRIQINMRHLRWEVARLLLLHLYTDGGLELFKGADEDRTPDQFIDFVLEVLAAADEWALAKMKQVCSLLLRRRVLPQNLSAMMTDADTYSAVELKDACMLQATQTMESLLETGMLDELEGKQLRDLTHFVRRKQDERIHRSLAADRVMAMIVANQEEYDKIVQELKRPKPRPRKASVSSHNIPTSPELRPQKSHASSGPSKYHDDSLIFEMEEDDEIPSRLASPSLTALSSINISSMPAWAPLPKAVRSTSQTPSQTPPVAASPFGRSPPSAGPAKAPMTWASRPQAAEPSTSSGPTDLRSIMESEKARRPLATVVQSPQHQQQQQSQQQPVSVAVNSWRQPSSGNASLAGSGAATPQAPSSPSLLPVNFASAKLSQKDRRKQALLQNQRQSSSGPAAPTAVPSAALRNVGTSYSAISGGGPAMSTTPTGSPWKAQHVTPTPPNPTSPLASRSRDSGALPMAAPSAAASSGGAPWKSPPPGGPLQLPPSGSLPKAREASTSGSSADAFPAVGSLPRTPSKFSFAQIQEQQQQDLELDMRRASVKKSFAEIVEEERRIEEEERVRRAEAAEFERWFEQESRRVQESQPPGQAPGSSPSPAAKGRSEKEGRSKRGAGGGGGGGGAAGRGRSKSGGGGSNGTNNQRGGNAPATGTRREGSSEPGPGPIGGESADAASFSAAQGAPSQGQPQLQAQQQGKHSSRGRGRGGRGGGGGGRGRGGRGSHGGGGGGVSGSNSAEPSQSLAS</sequence>
<feature type="compositionally biased region" description="Low complexity" evidence="5">
    <location>
        <begin position="107"/>
        <end position="116"/>
    </location>
</feature>
<feature type="region of interest" description="Disordered" evidence="5">
    <location>
        <begin position="641"/>
        <end position="661"/>
    </location>
</feature>
<feature type="compositionally biased region" description="Gly residues" evidence="5">
    <location>
        <begin position="1619"/>
        <end position="1643"/>
    </location>
</feature>
<evidence type="ECO:0000256" key="5">
    <source>
        <dbReference type="SAM" id="MobiDB-lite"/>
    </source>
</evidence>
<dbReference type="Gene3D" id="1.25.40.20">
    <property type="entry name" value="Ankyrin repeat-containing domain"/>
    <property type="match status" value="1"/>
</dbReference>
<dbReference type="Gene3D" id="3.30.710.10">
    <property type="entry name" value="Potassium Channel Kv1.1, Chain A"/>
    <property type="match status" value="2"/>
</dbReference>